<sequence length="277" mass="29851">MDAAVTYQTISSLDLAKSVLSQGGWSNLMCPGKKVHQPVDVALVFVGRELLSSDISANTDTDPVLLNLLKVSFSKSNLSMGFPYVAASPKESMENSLLMGFQEACGEELEASTVAFSESCSIDDQKFQKLVDVEAVRDHLSSRAEKRVDGRTDLVVFCHGGSQSSKMVGKSQSEGEVFSELINSVEASGATYSVLYVSNPFQSILYPSQSNSGRFLAEDTQRNESLKSTGCDELCQIKSSLLEGVLVGIVLLLILISGLCCMMGIDTPTRFEAPQES</sequence>
<dbReference type="Pfam" id="PF20520">
    <property type="entry name" value="Ac45-VOA1_TM"/>
    <property type="match status" value="1"/>
</dbReference>
<evidence type="ECO:0000256" key="4">
    <source>
        <dbReference type="ARBA" id="ARBA00023136"/>
    </source>
</evidence>
<evidence type="ECO:0000256" key="5">
    <source>
        <dbReference type="SAM" id="Phobius"/>
    </source>
</evidence>
<accession>A0AAV0PEK4</accession>
<comment type="caution">
    <text evidence="7">The sequence shown here is derived from an EMBL/GenBank/DDBJ whole genome shotgun (WGS) entry which is preliminary data.</text>
</comment>
<dbReference type="PANTHER" id="PTHR35285">
    <property type="entry name" value="2-C-METHYL-D-ERYTHRITOL 4-PHOSPHATE CYTIDYLYLTRANSFERASE"/>
    <property type="match status" value="1"/>
</dbReference>
<reference evidence="7" key="1">
    <citation type="submission" date="2022-08" db="EMBL/GenBank/DDBJ databases">
        <authorList>
            <person name="Gutierrez-Valencia J."/>
        </authorList>
    </citation>
    <scope>NUCLEOTIDE SEQUENCE</scope>
</reference>
<dbReference type="PANTHER" id="PTHR35285:SF1">
    <property type="entry name" value="2-C-METHYL-D-ERYTHRITOL 4-PHOSPHATE CYTIDYLYLTRANSFERASE"/>
    <property type="match status" value="1"/>
</dbReference>
<gene>
    <name evidence="7" type="ORF">LITE_LOCUS38259</name>
</gene>
<evidence type="ECO:0000313" key="7">
    <source>
        <dbReference type="EMBL" id="CAI0469672.1"/>
    </source>
</evidence>
<evidence type="ECO:0000256" key="1">
    <source>
        <dbReference type="ARBA" id="ARBA00004167"/>
    </source>
</evidence>
<feature type="domain" description="V-type proton ATPase subunit S1/VOA1 transmembrane" evidence="6">
    <location>
        <begin position="241"/>
        <end position="272"/>
    </location>
</feature>
<evidence type="ECO:0000313" key="8">
    <source>
        <dbReference type="Proteomes" id="UP001154282"/>
    </source>
</evidence>
<feature type="transmembrane region" description="Helical" evidence="5">
    <location>
        <begin position="245"/>
        <end position="265"/>
    </location>
</feature>
<comment type="subcellular location">
    <subcellularLocation>
        <location evidence="1">Membrane</location>
        <topology evidence="1">Single-pass membrane protein</topology>
    </subcellularLocation>
</comment>
<keyword evidence="4 5" id="KW-0472">Membrane</keyword>
<evidence type="ECO:0000256" key="2">
    <source>
        <dbReference type="ARBA" id="ARBA00022692"/>
    </source>
</evidence>
<proteinExistence type="predicted"/>
<dbReference type="EMBL" id="CAMGYJ010000009">
    <property type="protein sequence ID" value="CAI0469672.1"/>
    <property type="molecule type" value="Genomic_DNA"/>
</dbReference>
<dbReference type="Proteomes" id="UP001154282">
    <property type="component" value="Unassembled WGS sequence"/>
</dbReference>
<keyword evidence="3 5" id="KW-1133">Transmembrane helix</keyword>
<dbReference type="AlphaFoldDB" id="A0AAV0PEK4"/>
<organism evidence="7 8">
    <name type="scientific">Linum tenue</name>
    <dbReference type="NCBI Taxonomy" id="586396"/>
    <lineage>
        <taxon>Eukaryota</taxon>
        <taxon>Viridiplantae</taxon>
        <taxon>Streptophyta</taxon>
        <taxon>Embryophyta</taxon>
        <taxon>Tracheophyta</taxon>
        <taxon>Spermatophyta</taxon>
        <taxon>Magnoliopsida</taxon>
        <taxon>eudicotyledons</taxon>
        <taxon>Gunneridae</taxon>
        <taxon>Pentapetalae</taxon>
        <taxon>rosids</taxon>
        <taxon>fabids</taxon>
        <taxon>Malpighiales</taxon>
        <taxon>Linaceae</taxon>
        <taxon>Linum</taxon>
    </lineage>
</organism>
<keyword evidence="2 5" id="KW-0812">Transmembrane</keyword>
<dbReference type="GO" id="GO:0016020">
    <property type="term" value="C:membrane"/>
    <property type="evidence" value="ECO:0007669"/>
    <property type="project" value="UniProtKB-SubCell"/>
</dbReference>
<protein>
    <recommendedName>
        <fullName evidence="6">V-type proton ATPase subunit S1/VOA1 transmembrane domain-containing protein</fullName>
    </recommendedName>
</protein>
<evidence type="ECO:0000256" key="3">
    <source>
        <dbReference type="ARBA" id="ARBA00022989"/>
    </source>
</evidence>
<dbReference type="InterPro" id="IPR046756">
    <property type="entry name" value="VAS1/VOA1_TM"/>
</dbReference>
<name>A0AAV0PEK4_9ROSI</name>
<evidence type="ECO:0000259" key="6">
    <source>
        <dbReference type="Pfam" id="PF20520"/>
    </source>
</evidence>
<keyword evidence="8" id="KW-1185">Reference proteome</keyword>